<organism evidence="1">
    <name type="scientific">Aurantimonas manganoxydans</name>
    <dbReference type="NCBI Taxonomy" id="651183"/>
    <lineage>
        <taxon>Bacteria</taxon>
        <taxon>Pseudomonadati</taxon>
        <taxon>Pseudomonadota</taxon>
        <taxon>Alphaproteobacteria</taxon>
        <taxon>Hyphomicrobiales</taxon>
        <taxon>Aurantimonadaceae</taxon>
        <taxon>Aurantimonas</taxon>
    </lineage>
</organism>
<sequence length="279" mass="30479">MTDLSENYAECLRLVEAADRDRAISLAFVPADKRDDVAALYAFNIETARVRDSVSEPMPGEIRLQWWRDALAAPDQGAAGHPVAAAVADTIARHELPRAAFDRFLEARIFDLYDDPMPSSEELEAYAGETASTLIMLTAMVLARDAAETQADAAGHAGVAQTVAGVLRLLPQHRARRQVFVPADILAAAGCSTEELIRGEREPAGRAIAAMTAFGRQHVRAWMAELGDIPKPLRPAFLPAALAGRYLDLIERDGAAALDQPVEIGPLRKVYINWRTMRR</sequence>
<dbReference type="InterPro" id="IPR008949">
    <property type="entry name" value="Isoprenoid_synthase_dom_sf"/>
</dbReference>
<dbReference type="PANTHER" id="PTHR31480">
    <property type="entry name" value="BIFUNCTIONAL LYCOPENE CYCLASE/PHYTOENE SYNTHASE"/>
    <property type="match status" value="1"/>
</dbReference>
<protein>
    <submittedName>
        <fullName evidence="1">Possible squalene/phytoene synthase</fullName>
    </submittedName>
</protein>
<reference evidence="1" key="1">
    <citation type="journal article" date="2015" name="Proc. Natl. Acad. Sci. U.S.A.">
        <title>Bacterial clade with the ribosomal RNA operon on a small plasmid rather than the chromosome.</title>
        <authorList>
            <person name="Anda M."/>
            <person name="Ohtsubo Y."/>
            <person name="Okubo T."/>
            <person name="Sugawara M."/>
            <person name="Nagata Y."/>
            <person name="Tsuda M."/>
            <person name="Minamisawa K."/>
            <person name="Mitsui H."/>
        </authorList>
    </citation>
    <scope>NUCLEOTIDE SEQUENCE</scope>
    <source>
        <strain evidence="1">DSM 21871</strain>
    </source>
</reference>
<proteinExistence type="predicted"/>
<dbReference type="AlphaFoldDB" id="A0A0P0Z5J9"/>
<dbReference type="InterPro" id="IPR002060">
    <property type="entry name" value="Squ/phyt_synthse"/>
</dbReference>
<accession>A0A0P0Z5J9</accession>
<dbReference type="GO" id="GO:0016765">
    <property type="term" value="F:transferase activity, transferring alkyl or aryl (other than methyl) groups"/>
    <property type="evidence" value="ECO:0007669"/>
    <property type="project" value="UniProtKB-ARBA"/>
</dbReference>
<dbReference type="EMBL" id="LC066380">
    <property type="protein sequence ID" value="BAT29293.1"/>
    <property type="molecule type" value="Genomic_DNA"/>
</dbReference>
<dbReference type="Gene3D" id="1.10.600.10">
    <property type="entry name" value="Farnesyl Diphosphate Synthase"/>
    <property type="match status" value="1"/>
</dbReference>
<dbReference type="SUPFAM" id="SSF48576">
    <property type="entry name" value="Terpenoid synthases"/>
    <property type="match status" value="1"/>
</dbReference>
<name>A0A0P0Z5J9_9HYPH</name>
<evidence type="ECO:0000313" key="1">
    <source>
        <dbReference type="EMBL" id="BAT29293.1"/>
    </source>
</evidence>
<dbReference type="Pfam" id="PF00494">
    <property type="entry name" value="SQS_PSY"/>
    <property type="match status" value="1"/>
</dbReference>